<feature type="non-terminal residue" evidence="2">
    <location>
        <position position="1"/>
    </location>
</feature>
<dbReference type="AlphaFoldDB" id="A0A0B7K3E0"/>
<evidence type="ECO:0000313" key="2">
    <source>
        <dbReference type="EMBL" id="CEO49440.1"/>
    </source>
</evidence>
<feature type="region of interest" description="Disordered" evidence="1">
    <location>
        <begin position="12"/>
        <end position="41"/>
    </location>
</feature>
<proteinExistence type="predicted"/>
<gene>
    <name evidence="2" type="ORF">BN869_000005497_1</name>
</gene>
<organism evidence="2">
    <name type="scientific">Bionectria ochroleuca</name>
    <name type="common">Gliocladium roseum</name>
    <dbReference type="NCBI Taxonomy" id="29856"/>
    <lineage>
        <taxon>Eukaryota</taxon>
        <taxon>Fungi</taxon>
        <taxon>Dikarya</taxon>
        <taxon>Ascomycota</taxon>
        <taxon>Pezizomycotina</taxon>
        <taxon>Sordariomycetes</taxon>
        <taxon>Hypocreomycetidae</taxon>
        <taxon>Hypocreales</taxon>
        <taxon>Bionectriaceae</taxon>
        <taxon>Clonostachys</taxon>
    </lineage>
</organism>
<dbReference type="EMBL" id="CDPU01000014">
    <property type="protein sequence ID" value="CEO49440.1"/>
    <property type="molecule type" value="Genomic_DNA"/>
</dbReference>
<sequence length="110" mass="12056">LDKLGWKTYIAPDSKRSKTSPPHGRTTSPESASFEPADLTKGDDFFADAPISAAFRRRGQRIYWKGCTIKIYESGKESTAIREIKEKTNGEAYLLAGTSVLCEGGPAKEV</sequence>
<reference evidence="2" key="1">
    <citation type="submission" date="2015-01" db="EMBL/GenBank/DDBJ databases">
        <authorList>
            <person name="Durling Mikael"/>
        </authorList>
    </citation>
    <scope>NUCLEOTIDE SEQUENCE</scope>
</reference>
<evidence type="ECO:0000256" key="1">
    <source>
        <dbReference type="SAM" id="MobiDB-lite"/>
    </source>
</evidence>
<name>A0A0B7K3E0_BIOOC</name>
<protein>
    <submittedName>
        <fullName evidence="2">Uncharacterized protein</fullName>
    </submittedName>
</protein>
<accession>A0A0B7K3E0</accession>